<evidence type="ECO:0000313" key="3">
    <source>
        <dbReference type="Ensembl" id="ENSOKIP00005080393.1"/>
    </source>
</evidence>
<feature type="chain" id="PRO_5034512560" description="C2 domain-containing protein" evidence="1">
    <location>
        <begin position="17"/>
        <end position="166"/>
    </location>
</feature>
<dbReference type="GeneTree" id="ENSGT00940000157953"/>
<dbReference type="InterPro" id="IPR000008">
    <property type="entry name" value="C2_dom"/>
</dbReference>
<dbReference type="Gene3D" id="2.60.40.150">
    <property type="entry name" value="C2 domain"/>
    <property type="match status" value="1"/>
</dbReference>
<sequence>MFNVLVFFLLRSPFYGEDFYCEIPRSFRHLSFYIFDRDVFRRDSSIGKVAVKKEDLQRYHGKDTWFPLRHVSADSEVQVCRTENTHTHKHTHTHTQSFNLLRRSSILLSQDGTFASRMEGSGGLFDRLRILRRQPVHIDPPHAVHTTFTPPCSSYHIDPPIHFILH</sequence>
<protein>
    <recommendedName>
        <fullName evidence="2">C2 domain-containing protein</fullName>
    </recommendedName>
</protein>
<dbReference type="SUPFAM" id="SSF49562">
    <property type="entry name" value="C2 domain (Calcium/lipid-binding domain, CaLB)"/>
    <property type="match status" value="1"/>
</dbReference>
<dbReference type="InterPro" id="IPR035892">
    <property type="entry name" value="C2_domain_sf"/>
</dbReference>
<dbReference type="Ensembl" id="ENSOKIT00005085661.1">
    <property type="protein sequence ID" value="ENSOKIP00005080393.1"/>
    <property type="gene ID" value="ENSOKIG00005034690.1"/>
</dbReference>
<proteinExistence type="predicted"/>
<feature type="domain" description="C2" evidence="2">
    <location>
        <begin position="12"/>
        <end position="68"/>
    </location>
</feature>
<reference evidence="3" key="2">
    <citation type="submission" date="2025-09" db="UniProtKB">
        <authorList>
            <consortium name="Ensembl"/>
        </authorList>
    </citation>
    <scope>IDENTIFICATION</scope>
</reference>
<dbReference type="Proteomes" id="UP000694557">
    <property type="component" value="Unassembled WGS sequence"/>
</dbReference>
<feature type="signal peptide" evidence="1">
    <location>
        <begin position="1"/>
        <end position="16"/>
    </location>
</feature>
<accession>A0A8C7MV07</accession>
<dbReference type="Pfam" id="PF00168">
    <property type="entry name" value="C2"/>
    <property type="match status" value="1"/>
</dbReference>
<keyword evidence="4" id="KW-1185">Reference proteome</keyword>
<organism evidence="3 4">
    <name type="scientific">Oncorhynchus kisutch</name>
    <name type="common">Coho salmon</name>
    <name type="synonym">Salmo kisutch</name>
    <dbReference type="NCBI Taxonomy" id="8019"/>
    <lineage>
        <taxon>Eukaryota</taxon>
        <taxon>Metazoa</taxon>
        <taxon>Chordata</taxon>
        <taxon>Craniata</taxon>
        <taxon>Vertebrata</taxon>
        <taxon>Euteleostomi</taxon>
        <taxon>Actinopterygii</taxon>
        <taxon>Neopterygii</taxon>
        <taxon>Teleostei</taxon>
        <taxon>Protacanthopterygii</taxon>
        <taxon>Salmoniformes</taxon>
        <taxon>Salmonidae</taxon>
        <taxon>Salmoninae</taxon>
        <taxon>Oncorhynchus</taxon>
    </lineage>
</organism>
<reference evidence="3" key="1">
    <citation type="submission" date="2025-08" db="UniProtKB">
        <authorList>
            <consortium name="Ensembl"/>
        </authorList>
    </citation>
    <scope>IDENTIFICATION</scope>
</reference>
<evidence type="ECO:0000256" key="1">
    <source>
        <dbReference type="SAM" id="SignalP"/>
    </source>
</evidence>
<keyword evidence="1" id="KW-0732">Signal</keyword>
<dbReference type="AlphaFoldDB" id="A0A8C7MV07"/>
<evidence type="ECO:0000259" key="2">
    <source>
        <dbReference type="Pfam" id="PF00168"/>
    </source>
</evidence>
<name>A0A8C7MV07_ONCKI</name>
<evidence type="ECO:0000313" key="4">
    <source>
        <dbReference type="Proteomes" id="UP000694557"/>
    </source>
</evidence>